<dbReference type="EMBL" id="CP099424">
    <property type="protein sequence ID" value="USW55356.1"/>
    <property type="molecule type" value="Genomic_DNA"/>
</dbReference>
<evidence type="ECO:0000313" key="2">
    <source>
        <dbReference type="EMBL" id="USW55356.1"/>
    </source>
</evidence>
<evidence type="ECO:0000313" key="3">
    <source>
        <dbReference type="Proteomes" id="UP001056384"/>
    </source>
</evidence>
<protein>
    <submittedName>
        <fullName evidence="2">Uncharacterized protein</fullName>
    </submittedName>
</protein>
<gene>
    <name evidence="2" type="ORF">Slin15195_G086750</name>
</gene>
<keyword evidence="3" id="KW-1185">Reference proteome</keyword>
<name>A0A9Q9B135_9PEZI</name>
<dbReference type="Proteomes" id="UP001056384">
    <property type="component" value="Chromosome 7"/>
</dbReference>
<accession>A0A9Q9B135</accession>
<proteinExistence type="predicted"/>
<dbReference type="AlphaFoldDB" id="A0A9Q9B135"/>
<feature type="region of interest" description="Disordered" evidence="1">
    <location>
        <begin position="133"/>
        <end position="163"/>
    </location>
</feature>
<feature type="compositionally biased region" description="Polar residues" evidence="1">
    <location>
        <begin position="306"/>
        <end position="317"/>
    </location>
</feature>
<organism evidence="2 3">
    <name type="scientific">Septoria linicola</name>
    <dbReference type="NCBI Taxonomy" id="215465"/>
    <lineage>
        <taxon>Eukaryota</taxon>
        <taxon>Fungi</taxon>
        <taxon>Dikarya</taxon>
        <taxon>Ascomycota</taxon>
        <taxon>Pezizomycotina</taxon>
        <taxon>Dothideomycetes</taxon>
        <taxon>Dothideomycetidae</taxon>
        <taxon>Mycosphaerellales</taxon>
        <taxon>Mycosphaerellaceae</taxon>
        <taxon>Septoria</taxon>
    </lineage>
</organism>
<feature type="compositionally biased region" description="Low complexity" evidence="1">
    <location>
        <begin position="142"/>
        <end position="156"/>
    </location>
</feature>
<sequence>MGVADLQDRLGFKYTTSIWFKALDTLPQELREFRASIDALVTEPEHLTQAKAKESHLLRRRCNEVLVRLGPVLWPNGARLRHDCPQWLTFAPESGYGTDLFWYKREHQTRIRGIFFKLVVQRIKIAQARRNKALGEDATRGLPSAPTPSLLTPAASMHTCPDDHKNAAQSLQIATGLTAPGHSRHQRLDAQLTKSMTEQGMMTVQVAPMYFSPKPRLETVSHIECSILRPSSGSPPDSPLIIEEEKSDAAEDLNVDTHSRRLDTARPVRTDLLNKVAPRYAATVVKSEPRGEVQESTKCTVAGRDTSPSPTSKTPAVLFPNTSAVLATETSQQRPFPECAYVRVDWGFPQQDIIGIPPSTTIADFRKRIGQYQQMHKRLKAKVVAAMIVRNVQTPDFRIVWDDDLGQSGLGELQALMLSGKGDRQVRIEMKAEREEQSERGGC</sequence>
<evidence type="ECO:0000256" key="1">
    <source>
        <dbReference type="SAM" id="MobiDB-lite"/>
    </source>
</evidence>
<reference evidence="2" key="1">
    <citation type="submission" date="2022-06" db="EMBL/GenBank/DDBJ databases">
        <title>Complete genome sequences of two strains of the flax pathogen Septoria linicola.</title>
        <authorList>
            <person name="Lapalu N."/>
            <person name="Simon A."/>
            <person name="Demenou B."/>
            <person name="Paumier D."/>
            <person name="Guillot M.-P."/>
            <person name="Gout L."/>
            <person name="Valade R."/>
        </authorList>
    </citation>
    <scope>NUCLEOTIDE SEQUENCE</scope>
    <source>
        <strain evidence="2">SE15195</strain>
    </source>
</reference>
<feature type="region of interest" description="Disordered" evidence="1">
    <location>
        <begin position="287"/>
        <end position="317"/>
    </location>
</feature>